<reference evidence="6" key="1">
    <citation type="submission" date="2020-11" db="EMBL/GenBank/DDBJ databases">
        <authorList>
            <person name="Koelle M."/>
            <person name="Horta M.A.C."/>
            <person name="Nowrousian M."/>
            <person name="Ohm R.A."/>
            <person name="Benz P."/>
            <person name="Pilgard A."/>
        </authorList>
    </citation>
    <scope>NUCLEOTIDE SEQUENCE</scope>
    <source>
        <strain evidence="6">FPRL280</strain>
    </source>
</reference>
<dbReference type="EC" id="3.1.1.47" evidence="1"/>
<dbReference type="PANTHER" id="PTHR10272">
    <property type="entry name" value="PLATELET-ACTIVATING FACTOR ACETYLHYDROLASE"/>
    <property type="match status" value="1"/>
</dbReference>
<dbReference type="GO" id="GO:0003847">
    <property type="term" value="F:1-alkyl-2-acetylglycerophosphocholine esterase activity"/>
    <property type="evidence" value="ECO:0007669"/>
    <property type="project" value="UniProtKB-EC"/>
</dbReference>
<dbReference type="AlphaFoldDB" id="A0A8H7PB35"/>
<evidence type="ECO:0000256" key="3">
    <source>
        <dbReference type="ARBA" id="ARBA00022963"/>
    </source>
</evidence>
<evidence type="ECO:0000256" key="1">
    <source>
        <dbReference type="ARBA" id="ARBA00013201"/>
    </source>
</evidence>
<organism evidence="6 7">
    <name type="scientific">Rhodonia placenta</name>
    <dbReference type="NCBI Taxonomy" id="104341"/>
    <lineage>
        <taxon>Eukaryota</taxon>
        <taxon>Fungi</taxon>
        <taxon>Dikarya</taxon>
        <taxon>Basidiomycota</taxon>
        <taxon>Agaricomycotina</taxon>
        <taxon>Agaricomycetes</taxon>
        <taxon>Polyporales</taxon>
        <taxon>Adustoporiaceae</taxon>
        <taxon>Rhodonia</taxon>
    </lineage>
</organism>
<proteinExistence type="predicted"/>
<evidence type="ECO:0000256" key="5">
    <source>
        <dbReference type="SAM" id="MobiDB-lite"/>
    </source>
</evidence>
<dbReference type="Pfam" id="PF03403">
    <property type="entry name" value="PAF-AH_p_II"/>
    <property type="match status" value="1"/>
</dbReference>
<keyword evidence="3" id="KW-0442">Lipid degradation</keyword>
<comment type="caution">
    <text evidence="6">The sequence shown here is derived from an EMBL/GenBank/DDBJ whole genome shotgun (WGS) entry which is preliminary data.</text>
</comment>
<feature type="region of interest" description="Disordered" evidence="5">
    <location>
        <begin position="169"/>
        <end position="190"/>
    </location>
</feature>
<dbReference type="Gene3D" id="3.40.50.1820">
    <property type="entry name" value="alpha/beta hydrolase"/>
    <property type="match status" value="1"/>
</dbReference>
<name>A0A8H7PB35_9APHY</name>
<keyword evidence="4" id="KW-0443">Lipid metabolism</keyword>
<dbReference type="SUPFAM" id="SSF53474">
    <property type="entry name" value="alpha/beta-Hydrolases"/>
    <property type="match status" value="1"/>
</dbReference>
<dbReference type="GO" id="GO:0016042">
    <property type="term" value="P:lipid catabolic process"/>
    <property type="evidence" value="ECO:0007669"/>
    <property type="project" value="UniProtKB-KW"/>
</dbReference>
<dbReference type="PANTHER" id="PTHR10272:SF0">
    <property type="entry name" value="PLATELET-ACTIVATING FACTOR ACETYLHYDROLASE"/>
    <property type="match status" value="1"/>
</dbReference>
<accession>A0A8H7PB35</accession>
<dbReference type="InterPro" id="IPR029058">
    <property type="entry name" value="AB_hydrolase_fold"/>
</dbReference>
<gene>
    <name evidence="6" type="ORF">IEO21_00891</name>
</gene>
<dbReference type="EMBL" id="JADOXO010000005">
    <property type="protein sequence ID" value="KAF9821283.1"/>
    <property type="molecule type" value="Genomic_DNA"/>
</dbReference>
<sequence>MFTLPDIPGRYPVGATTFAVPLESPQAVGSAKLRHSSGNTPYEPALLLEEVVFTVFYPADLQSPSADGTQPEQLRKTMDWVPKPVKGTLRGYAHFAKLPFWLSAIPVYPDVPLLDPAESSDNPEAQWPLVFFSHGLSGTRTTYSHLCIRLASEGKVVISMEHRDGTAPVVMSHFSGPGGSQGKKGKRRRRPKVKYYLHPEDIFYEDDGAQTKSAFRADQLLFRRIEVYLAYKAFSDLVDAHPRAEAGVHVVYGYKCYEMPKRGAFWQSWAAGRVQCRDDITYIGHSFGGALVVSLRALLHKGARFEPLPITHALVLDPWLEPLATPGPAPHVEATRDARAPSILVLNSEEFTLWSDHFARLEGVVRAWRQDIREANHVPGEESQSTPVKLLTLVRAKHVSFSDFGVIWPLGHASRDGRIVLKIVGDLAIAFLGGELREALQGIEKRDMEIEHTKKGSLNSAPPALRHRKLVGHIGEVIVH</sequence>
<evidence type="ECO:0000313" key="6">
    <source>
        <dbReference type="EMBL" id="KAF9821283.1"/>
    </source>
</evidence>
<evidence type="ECO:0000313" key="7">
    <source>
        <dbReference type="Proteomes" id="UP000639403"/>
    </source>
</evidence>
<protein>
    <recommendedName>
        <fullName evidence="1">1-alkyl-2-acetylglycerophosphocholine esterase</fullName>
        <ecNumber evidence="1">3.1.1.47</ecNumber>
    </recommendedName>
</protein>
<evidence type="ECO:0000256" key="2">
    <source>
        <dbReference type="ARBA" id="ARBA00022801"/>
    </source>
</evidence>
<evidence type="ECO:0000256" key="4">
    <source>
        <dbReference type="ARBA" id="ARBA00023098"/>
    </source>
</evidence>
<dbReference type="Proteomes" id="UP000639403">
    <property type="component" value="Unassembled WGS sequence"/>
</dbReference>
<keyword evidence="2" id="KW-0378">Hydrolase</keyword>
<reference evidence="6" key="2">
    <citation type="journal article" name="Front. Microbiol.">
        <title>Degradative Capacity of Two Strains of Rhodonia placenta: From Phenotype to Genotype.</title>
        <authorList>
            <person name="Kolle M."/>
            <person name="Horta M.A.C."/>
            <person name="Nowrousian M."/>
            <person name="Ohm R.A."/>
            <person name="Benz J.P."/>
            <person name="Pilgard A."/>
        </authorList>
    </citation>
    <scope>NUCLEOTIDE SEQUENCE</scope>
    <source>
        <strain evidence="6">FPRL280</strain>
    </source>
</reference>